<dbReference type="AlphaFoldDB" id="A0A9X3IIL7"/>
<dbReference type="PROSITE" id="PS51257">
    <property type="entry name" value="PROKAR_LIPOPROTEIN"/>
    <property type="match status" value="1"/>
</dbReference>
<dbReference type="RefSeq" id="WP_266131916.1">
    <property type="nucleotide sequence ID" value="NZ_JAPKMY010000020.1"/>
</dbReference>
<accession>A0A9X3IIL7</accession>
<evidence type="ECO:0008006" key="3">
    <source>
        <dbReference type="Google" id="ProtNLM"/>
    </source>
</evidence>
<organism evidence="1 2">
    <name type="scientific">Acinetobacter nematophilus</name>
    <dbReference type="NCBI Taxonomy" id="2994642"/>
    <lineage>
        <taxon>Bacteria</taxon>
        <taxon>Pseudomonadati</taxon>
        <taxon>Pseudomonadota</taxon>
        <taxon>Gammaproteobacteria</taxon>
        <taxon>Moraxellales</taxon>
        <taxon>Moraxellaceae</taxon>
        <taxon>Acinetobacter</taxon>
    </lineage>
</organism>
<gene>
    <name evidence="1" type="ORF">OSH00_20235</name>
</gene>
<evidence type="ECO:0000313" key="1">
    <source>
        <dbReference type="EMBL" id="MCX5470047.1"/>
    </source>
</evidence>
<reference evidence="1" key="1">
    <citation type="submission" date="2022-11" db="EMBL/GenBank/DDBJ databases">
        <title>Biodiversity and phylogenetic relationships of bacteria.</title>
        <authorList>
            <person name="Machado R.A.R."/>
            <person name="Bhat A."/>
            <person name="Loulou A."/>
            <person name="Kallel S."/>
        </authorList>
    </citation>
    <scope>NUCLEOTIDE SEQUENCE</scope>
    <source>
        <strain evidence="1">A-IN1</strain>
    </source>
</reference>
<sequence length="140" mass="16084">MNKNKKWIFLISLILLMGCTPKEYYLKPELYGQLVDNITKKPIANKDGYIGYSLSEDKTVKTDQQGRFKITPKAESYYIFRPNLKKLSASAPYIYISFDGYESKSFDYSNIKSINEIDSNLGARILEKGDVGIIYLDPEK</sequence>
<name>A0A9X3IIL7_9GAMM</name>
<evidence type="ECO:0000313" key="2">
    <source>
        <dbReference type="Proteomes" id="UP001146019"/>
    </source>
</evidence>
<keyword evidence="2" id="KW-1185">Reference proteome</keyword>
<dbReference type="EMBL" id="JAPKMY010000020">
    <property type="protein sequence ID" value="MCX5470047.1"/>
    <property type="molecule type" value="Genomic_DNA"/>
</dbReference>
<comment type="caution">
    <text evidence="1">The sequence shown here is derived from an EMBL/GenBank/DDBJ whole genome shotgun (WGS) entry which is preliminary data.</text>
</comment>
<protein>
    <recommendedName>
        <fullName evidence="3">Lipoprotein</fullName>
    </recommendedName>
</protein>
<dbReference type="Proteomes" id="UP001146019">
    <property type="component" value="Unassembled WGS sequence"/>
</dbReference>
<proteinExistence type="predicted"/>